<proteinExistence type="predicted"/>
<name>A0ABR8QG08_9CELL</name>
<keyword evidence="3" id="KW-1185">Reference proteome</keyword>
<reference evidence="2 3" key="1">
    <citation type="submission" date="2020-08" db="EMBL/GenBank/DDBJ databases">
        <title>A Genomic Blueprint of the Chicken Gut Microbiome.</title>
        <authorList>
            <person name="Gilroy R."/>
            <person name="Ravi A."/>
            <person name="Getino M."/>
            <person name="Pursley I."/>
            <person name="Horton D.L."/>
            <person name="Alikhan N.-F."/>
            <person name="Baker D."/>
            <person name="Gharbi K."/>
            <person name="Hall N."/>
            <person name="Watson M."/>
            <person name="Adriaenssens E.M."/>
            <person name="Foster-Nyarko E."/>
            <person name="Jarju S."/>
            <person name="Secka A."/>
            <person name="Antonio M."/>
            <person name="Oren A."/>
            <person name="Chaudhuri R."/>
            <person name="La Ragione R.M."/>
            <person name="Hildebrand F."/>
            <person name="Pallen M.J."/>
        </authorList>
    </citation>
    <scope>NUCLEOTIDE SEQUENCE [LARGE SCALE GENOMIC DNA]</scope>
    <source>
        <strain evidence="2 3">Sa3CUA2</strain>
    </source>
</reference>
<evidence type="ECO:0000259" key="1">
    <source>
        <dbReference type="Pfam" id="PF19502"/>
    </source>
</evidence>
<organism evidence="2 3">
    <name type="scientific">Cellulomonas avistercoris</name>
    <dbReference type="NCBI Taxonomy" id="2762242"/>
    <lineage>
        <taxon>Bacteria</taxon>
        <taxon>Bacillati</taxon>
        <taxon>Actinomycetota</taxon>
        <taxon>Actinomycetes</taxon>
        <taxon>Micrococcales</taxon>
        <taxon>Cellulomonadaceae</taxon>
        <taxon>Cellulomonas</taxon>
    </lineage>
</organism>
<comment type="caution">
    <text evidence="2">The sequence shown here is derived from an EMBL/GenBank/DDBJ whole genome shotgun (WGS) entry which is preliminary data.</text>
</comment>
<evidence type="ECO:0000313" key="2">
    <source>
        <dbReference type="EMBL" id="MBD7919306.1"/>
    </source>
</evidence>
<protein>
    <recommendedName>
        <fullName evidence="1">DUF6036 domain-containing protein</fullName>
    </recommendedName>
</protein>
<dbReference type="RefSeq" id="WP_191783964.1">
    <property type="nucleotide sequence ID" value="NZ_JACSQV010000012.1"/>
</dbReference>
<gene>
    <name evidence="2" type="ORF">H9657_13605</name>
</gene>
<accession>A0ABR8QG08</accession>
<sequence>MSPDPALSREDVHRLLTEVGAFLQVRGWTATVYVAGGAAMTLLFDGRASTRDIDAVFRSDRGQLTAAVREVATRHDLPFEWLNDRVAPLVPSAPDTRATEIVLPGLHVLVSSERHLLAMKMLAGRDRDVPDLRLLFARLGITSPAQAVTMTEEVFGTTYPVDRPPVDYLEALAADVLDGM</sequence>
<feature type="domain" description="DUF6036" evidence="1">
    <location>
        <begin position="31"/>
        <end position="133"/>
    </location>
</feature>
<dbReference type="Pfam" id="PF19502">
    <property type="entry name" value="DUF6036"/>
    <property type="match status" value="1"/>
</dbReference>
<dbReference type="EMBL" id="JACSQV010000012">
    <property type="protein sequence ID" value="MBD7919306.1"/>
    <property type="molecule type" value="Genomic_DNA"/>
</dbReference>
<evidence type="ECO:0000313" key="3">
    <source>
        <dbReference type="Proteomes" id="UP000604241"/>
    </source>
</evidence>
<dbReference type="Proteomes" id="UP000604241">
    <property type="component" value="Unassembled WGS sequence"/>
</dbReference>
<dbReference type="InterPro" id="IPR045792">
    <property type="entry name" value="DUF6036"/>
</dbReference>